<sequence>MTSINLKVGIMTGRTKTSLGTNQTTKNRGNVPKDLVRLVTNRDRDDEEVEIDPKKDLVGGIRDLTIGIVTRGIGLTIGLETTTSMIGMNALGTTATTAIPATADEHQVTNCTGGIFTSISISFV</sequence>
<protein>
    <submittedName>
        <fullName evidence="1">Uncharacterized protein</fullName>
    </submittedName>
</protein>
<organism evidence="1">
    <name type="scientific">Pararge aegeria</name>
    <name type="common">speckled wood butterfly</name>
    <dbReference type="NCBI Taxonomy" id="116150"/>
    <lineage>
        <taxon>Eukaryota</taxon>
        <taxon>Metazoa</taxon>
        <taxon>Ecdysozoa</taxon>
        <taxon>Arthropoda</taxon>
        <taxon>Hexapoda</taxon>
        <taxon>Insecta</taxon>
        <taxon>Pterygota</taxon>
        <taxon>Neoptera</taxon>
        <taxon>Endopterygota</taxon>
        <taxon>Lepidoptera</taxon>
        <taxon>Glossata</taxon>
        <taxon>Ditrysia</taxon>
        <taxon>Papilionoidea</taxon>
        <taxon>Nymphalidae</taxon>
        <taxon>Satyrinae</taxon>
        <taxon>Satyrini</taxon>
        <taxon>Parargina</taxon>
        <taxon>Pararge</taxon>
    </lineage>
</organism>
<reference evidence="1" key="2">
    <citation type="submission" date="2013-05" db="EMBL/GenBank/DDBJ databases">
        <authorList>
            <person name="Carter J.-M."/>
            <person name="Baker S.C."/>
            <person name="Pink R."/>
            <person name="Carter D.R.F."/>
            <person name="Collins A."/>
            <person name="Tomlin J."/>
            <person name="Gibbs M."/>
            <person name="Breuker C.J."/>
        </authorList>
    </citation>
    <scope>NUCLEOTIDE SEQUENCE</scope>
    <source>
        <tissue evidence="1">Ovary</tissue>
    </source>
</reference>
<accession>S4PR80</accession>
<name>S4PR80_9NEOP</name>
<proteinExistence type="predicted"/>
<evidence type="ECO:0000313" key="1">
    <source>
        <dbReference type="EMBL" id="JAA91520.1"/>
    </source>
</evidence>
<dbReference type="AlphaFoldDB" id="S4PR80"/>
<feature type="non-terminal residue" evidence="1">
    <location>
        <position position="124"/>
    </location>
</feature>
<dbReference type="EMBL" id="GAIX01001040">
    <property type="protein sequence ID" value="JAA91520.1"/>
    <property type="molecule type" value="Transcribed_RNA"/>
</dbReference>
<reference evidence="1" key="1">
    <citation type="journal article" date="2013" name="BMC Genomics">
        <title>Unscrambling butterfly oogenesis.</title>
        <authorList>
            <person name="Carter J.M."/>
            <person name="Baker S.C."/>
            <person name="Pink R."/>
            <person name="Carter D.R."/>
            <person name="Collins A."/>
            <person name="Tomlin J."/>
            <person name="Gibbs M."/>
            <person name="Breuker C.J."/>
        </authorList>
    </citation>
    <scope>NUCLEOTIDE SEQUENCE</scope>
    <source>
        <tissue evidence="1">Ovary</tissue>
    </source>
</reference>